<dbReference type="InterPro" id="IPR045142">
    <property type="entry name" value="BCAS3-like"/>
</dbReference>
<feature type="compositionally biased region" description="Low complexity" evidence="1">
    <location>
        <begin position="1151"/>
        <end position="1168"/>
    </location>
</feature>
<feature type="region of interest" description="Disordered" evidence="1">
    <location>
        <begin position="483"/>
        <end position="503"/>
    </location>
</feature>
<evidence type="ECO:0000313" key="2">
    <source>
        <dbReference type="EMBL" id="PHH63595.1"/>
    </source>
</evidence>
<protein>
    <recommendedName>
        <fullName evidence="4">BCAS3 domain-containing protein</fullName>
    </recommendedName>
</protein>
<organism evidence="2 3">
    <name type="scientific">Ophiocordyceps australis</name>
    <dbReference type="NCBI Taxonomy" id="1399860"/>
    <lineage>
        <taxon>Eukaryota</taxon>
        <taxon>Fungi</taxon>
        <taxon>Dikarya</taxon>
        <taxon>Ascomycota</taxon>
        <taxon>Pezizomycotina</taxon>
        <taxon>Sordariomycetes</taxon>
        <taxon>Hypocreomycetidae</taxon>
        <taxon>Hypocreales</taxon>
        <taxon>Ophiocordycipitaceae</taxon>
        <taxon>Ophiocordyceps</taxon>
    </lineage>
</organism>
<name>A0A2C5Y274_9HYPO</name>
<dbReference type="OrthoDB" id="3938623at2759"/>
<dbReference type="GO" id="GO:0006914">
    <property type="term" value="P:autophagy"/>
    <property type="evidence" value="ECO:0007669"/>
    <property type="project" value="InterPro"/>
</dbReference>
<feature type="region of interest" description="Disordered" evidence="1">
    <location>
        <begin position="1"/>
        <end position="100"/>
    </location>
</feature>
<sequence length="1268" mass="135348">MPGSKKDRKHGKDIGGIAAAVTRQTAGKFSHGNGSDSALQHHLPASDGLPPLEVTLDPDADSQIGDYNHDDDDDDDDDAANYRDVYENDKNAAPNAPSPLLDALSATSVSVSTAPSMANDWARAAVGTSPSNLINLSAGESPPTQPSSYEDSARLRHGWPAHRHFALSSSPASASPPRSGRRPLSFQIDAQYNSNGPDSLSAVSAAAPHRSPIHTNHSAHRLSYHSSPVHKGQTHFYEAQDLDLTITPQTGNMKAGDSGFFFGLDTLPLADGSVLSKNVVLAGYEGGLKVYTITKRGIDLLVNFRGLHGGVYYAKILPWTVCGAAGEATSPLIALVVHGPVLFARPGDDLAQPSPAAQPSSSARASPMAPAEDVPYSNRQHGIASYQTSVQVFSLKTHKRVDILLQAPEIPINKEVSLKSSLFHAPAPSGAFTIKADAGTLAVCSGVTGECWLFRQLDEAQDHHHFACSGKLWTTLHQSIRNDVSEEKDRTRPSPTPRASVQRTPVFDLGGRWIAYCPAAVSSQIALGARIMVAVLPRAPGVNSQTPPHPPSPMAATDESIADSMVNRLMRETTQELIQGAKWVGQQSLQAWNSYWNKSNNSPQQSQPQQQGQHKQTVPSPPRWSLSRTPQADGAQFPPTHGAASQPVAKQPGVVSIVDTETLANSSTIHPLTVFCPSQGCSFLSFSPSGLNLFTASVKGDVQDVWDLLRIQYTHSSVLQSTLPNHDSTGPLVRQIAHFTRMTVAHVVEVAWTEPHGQRLAVVTERGTVHVLDMPFSAFLWPALRRRKVESKTTTDGTEAATSAVSIASGALGAAYQVARPFVTRSRRSSAATPATSGHSLRDSAAQGGRAIAAGISQSLGKTGTAISQWRNAAESRVSLPISSTLPAAGCVTWLKTRKSWALVAIGGGTIRMFPRGIRRRFSSTSRSRFASEVKHKDIKVPPLPNDSIAPIVRQIMDMGVEEEFLELSDVELEAGNTMTLKPQTRTGPSPVNLEDAIPHAEIESSAPYQPFHTDRRVVIGEYKGTIAGISQPQHEVEPEPATLDEPAQARAVESAPTRDDGPAPAPVAEPTPVVDVEPAANASSEHTAAVEKTVQDAPTWKRKKKKAQGATSSGQAAAAAKAEQSAAKSAKLAALAPEGANYDELPSKSEPLAAKPGKAPAEPEASAVTEDARPRPQPAPVAPAAWAFGQDIPFTKLNTGQPQGLDYEEAGIDDDGMPLAMERVMDYGDSEEIVVTTRRSRSSRHGEGEDGFFEDDCEVWDFADQRV</sequence>
<feature type="compositionally biased region" description="Polar residues" evidence="1">
    <location>
        <begin position="22"/>
        <end position="38"/>
    </location>
</feature>
<dbReference type="STRING" id="1399860.A0A2C5Y274"/>
<dbReference type="GO" id="GO:0042594">
    <property type="term" value="P:response to starvation"/>
    <property type="evidence" value="ECO:0007669"/>
    <property type="project" value="TreeGrafter"/>
</dbReference>
<feature type="compositionally biased region" description="Low complexity" evidence="1">
    <location>
        <begin position="1071"/>
        <end position="1081"/>
    </location>
</feature>
<dbReference type="SUPFAM" id="SSF50978">
    <property type="entry name" value="WD40 repeat-like"/>
    <property type="match status" value="1"/>
</dbReference>
<feature type="compositionally biased region" description="Low complexity" evidence="1">
    <location>
        <begin position="351"/>
        <end position="371"/>
    </location>
</feature>
<dbReference type="EMBL" id="NJET01000046">
    <property type="protein sequence ID" value="PHH63595.1"/>
    <property type="molecule type" value="Genomic_DNA"/>
</dbReference>
<feature type="compositionally biased region" description="Low complexity" evidence="1">
    <location>
        <begin position="597"/>
        <end position="616"/>
    </location>
</feature>
<evidence type="ECO:0000313" key="3">
    <source>
        <dbReference type="Proteomes" id="UP000226192"/>
    </source>
</evidence>
<dbReference type="AlphaFoldDB" id="A0A2C5Y274"/>
<feature type="compositionally biased region" description="Basic and acidic residues" evidence="1">
    <location>
        <begin position="483"/>
        <end position="492"/>
    </location>
</feature>
<feature type="compositionally biased region" description="Acidic residues" evidence="1">
    <location>
        <begin position="69"/>
        <end position="79"/>
    </location>
</feature>
<dbReference type="Proteomes" id="UP000226192">
    <property type="component" value="Unassembled WGS sequence"/>
</dbReference>
<feature type="region of interest" description="Disordered" evidence="1">
    <location>
        <begin position="348"/>
        <end position="374"/>
    </location>
</feature>
<feature type="compositionally biased region" description="Basic and acidic residues" evidence="1">
    <location>
        <begin position="80"/>
        <end position="90"/>
    </location>
</feature>
<gene>
    <name evidence="2" type="ORF">CDD81_5687</name>
</gene>
<evidence type="ECO:0000256" key="1">
    <source>
        <dbReference type="SAM" id="MobiDB-lite"/>
    </source>
</evidence>
<accession>A0A2C5Y274</accession>
<dbReference type="GO" id="GO:0005737">
    <property type="term" value="C:cytoplasm"/>
    <property type="evidence" value="ECO:0007669"/>
    <property type="project" value="TreeGrafter"/>
</dbReference>
<keyword evidence="3" id="KW-1185">Reference proteome</keyword>
<comment type="caution">
    <text evidence="2">The sequence shown here is derived from an EMBL/GenBank/DDBJ whole genome shotgun (WGS) entry which is preliminary data.</text>
</comment>
<dbReference type="InterPro" id="IPR036322">
    <property type="entry name" value="WD40_repeat_dom_sf"/>
</dbReference>
<dbReference type="PANTHER" id="PTHR13268:SF0">
    <property type="entry name" value="BCAS3 MICROTUBULE ASSOCIATED CELL MIGRATION FACTOR"/>
    <property type="match status" value="1"/>
</dbReference>
<feature type="compositionally biased region" description="Basic residues" evidence="1">
    <location>
        <begin position="1"/>
        <end position="11"/>
    </location>
</feature>
<feature type="region of interest" description="Disordered" evidence="1">
    <location>
        <begin position="197"/>
        <end position="221"/>
    </location>
</feature>
<reference evidence="2 3" key="1">
    <citation type="submission" date="2017-06" db="EMBL/GenBank/DDBJ databases">
        <title>Ant-infecting Ophiocordyceps genomes reveal a high diversity of potential behavioral manipulation genes and a possible major role for enterotoxins.</title>
        <authorList>
            <person name="De Bekker C."/>
            <person name="Evans H.C."/>
            <person name="Brachmann A."/>
            <person name="Hughes D.P."/>
        </authorList>
    </citation>
    <scope>NUCLEOTIDE SEQUENCE [LARGE SCALE GENOMIC DNA]</scope>
    <source>
        <strain evidence="2 3">Map64</strain>
    </source>
</reference>
<feature type="region of interest" description="Disordered" evidence="1">
    <location>
        <begin position="1030"/>
        <end position="1118"/>
    </location>
</feature>
<feature type="compositionally biased region" description="Low complexity" evidence="1">
    <location>
        <begin position="1109"/>
        <end position="1118"/>
    </location>
</feature>
<feature type="region of interest" description="Disordered" evidence="1">
    <location>
        <begin position="1142"/>
        <end position="1183"/>
    </location>
</feature>
<proteinExistence type="predicted"/>
<feature type="region of interest" description="Disordered" evidence="1">
    <location>
        <begin position="596"/>
        <end position="649"/>
    </location>
</feature>
<feature type="region of interest" description="Disordered" evidence="1">
    <location>
        <begin position="133"/>
        <end position="152"/>
    </location>
</feature>
<dbReference type="PANTHER" id="PTHR13268">
    <property type="entry name" value="BREAST CARCINOMA AMPLIFIED SEQUENCE 3"/>
    <property type="match status" value="1"/>
</dbReference>
<evidence type="ECO:0008006" key="4">
    <source>
        <dbReference type="Google" id="ProtNLM"/>
    </source>
</evidence>